<dbReference type="NCBIfam" id="TIGR02937">
    <property type="entry name" value="sigma70-ECF"/>
    <property type="match status" value="1"/>
</dbReference>
<evidence type="ECO:0000256" key="4">
    <source>
        <dbReference type="ARBA" id="ARBA00023163"/>
    </source>
</evidence>
<dbReference type="AlphaFoldDB" id="A0A0U5BIC2"/>
<evidence type="ECO:0000256" key="3">
    <source>
        <dbReference type="ARBA" id="ARBA00023082"/>
    </source>
</evidence>
<evidence type="ECO:0000313" key="7">
    <source>
        <dbReference type="EMBL" id="BAU32846.1"/>
    </source>
</evidence>
<evidence type="ECO:0000256" key="1">
    <source>
        <dbReference type="ARBA" id="ARBA00010641"/>
    </source>
</evidence>
<dbReference type="InterPro" id="IPR039425">
    <property type="entry name" value="RNA_pol_sigma-70-like"/>
</dbReference>
<evidence type="ECO:0000313" key="8">
    <source>
        <dbReference type="Proteomes" id="UP000218965"/>
    </source>
</evidence>
<dbReference type="SUPFAM" id="SSF88946">
    <property type="entry name" value="Sigma2 domain of RNA polymerase sigma factors"/>
    <property type="match status" value="1"/>
</dbReference>
<dbReference type="Gene3D" id="1.10.1740.10">
    <property type="match status" value="1"/>
</dbReference>
<dbReference type="GO" id="GO:0006352">
    <property type="term" value="P:DNA-templated transcription initiation"/>
    <property type="evidence" value="ECO:0007669"/>
    <property type="project" value="InterPro"/>
</dbReference>
<feature type="domain" description="RNA polymerase sigma-70 region 2" evidence="5">
    <location>
        <begin position="26"/>
        <end position="94"/>
    </location>
</feature>
<organism evidence="7 8">
    <name type="scientific">Microcella alkaliphila</name>
    <dbReference type="NCBI Taxonomy" id="279828"/>
    <lineage>
        <taxon>Bacteria</taxon>
        <taxon>Bacillati</taxon>
        <taxon>Actinomycetota</taxon>
        <taxon>Actinomycetes</taxon>
        <taxon>Micrococcales</taxon>
        <taxon>Microbacteriaceae</taxon>
        <taxon>Microcella</taxon>
    </lineage>
</organism>
<keyword evidence="3" id="KW-0731">Sigma factor</keyword>
<protein>
    <submittedName>
        <fullName evidence="7">Sigma-70 region 2</fullName>
    </submittedName>
</protein>
<dbReference type="InterPro" id="IPR013249">
    <property type="entry name" value="RNA_pol_sigma70_r4_t2"/>
</dbReference>
<dbReference type="PANTHER" id="PTHR43133:SF25">
    <property type="entry name" value="RNA POLYMERASE SIGMA FACTOR RFAY-RELATED"/>
    <property type="match status" value="1"/>
</dbReference>
<dbReference type="Pfam" id="PF04542">
    <property type="entry name" value="Sigma70_r2"/>
    <property type="match status" value="1"/>
</dbReference>
<accession>A0A0U5BIC2</accession>
<dbReference type="PANTHER" id="PTHR43133">
    <property type="entry name" value="RNA POLYMERASE ECF-TYPE SIGMA FACTO"/>
    <property type="match status" value="1"/>
</dbReference>
<dbReference type="Gene3D" id="1.10.10.10">
    <property type="entry name" value="Winged helix-like DNA-binding domain superfamily/Winged helix DNA-binding domain"/>
    <property type="match status" value="1"/>
</dbReference>
<reference evidence="7 8" key="2">
    <citation type="submission" date="2016-01" db="EMBL/GenBank/DDBJ databases">
        <title>Microcella alkaliphila JAM AC0309 whole genome shotgun sequence.</title>
        <authorList>
            <person name="Kurata A."/>
            <person name="Hirose Y."/>
            <person name="Kishimoto N."/>
            <person name="Kobayashi T."/>
        </authorList>
    </citation>
    <scope>NUCLEOTIDE SEQUENCE [LARGE SCALE GENOMIC DNA]</scope>
    <source>
        <strain evidence="7 8">JAM AC0309</strain>
    </source>
</reference>
<dbReference type="GO" id="GO:0016987">
    <property type="term" value="F:sigma factor activity"/>
    <property type="evidence" value="ECO:0007669"/>
    <property type="project" value="UniProtKB-KW"/>
</dbReference>
<sequence>MRDDLADDTALWAACRGGDGEAFGALWDRHRDAVFRQALRQVTNPVDAEDVTGVTFLEAWRRRARVRVVNNSVLPWLLTTCRNVARNHERSLRRYKALLDSLPTTQAHDVLDDIGAREQAERALGSLPDVDRELLTLTAVQGLNVREAGEKLGLTHAAARARLSRAKARLRTAAELDDEEGAAS</sequence>
<dbReference type="RefSeq" id="WP_231923912.1">
    <property type="nucleotide sequence ID" value="NZ_AP017315.1"/>
</dbReference>
<evidence type="ECO:0000259" key="6">
    <source>
        <dbReference type="Pfam" id="PF08281"/>
    </source>
</evidence>
<dbReference type="InterPro" id="IPR007627">
    <property type="entry name" value="RNA_pol_sigma70_r2"/>
</dbReference>
<dbReference type="InterPro" id="IPR013325">
    <property type="entry name" value="RNA_pol_sigma_r2"/>
</dbReference>
<dbReference type="InterPro" id="IPR013324">
    <property type="entry name" value="RNA_pol_sigma_r3/r4-like"/>
</dbReference>
<dbReference type="KEGG" id="malk:MalAC0309_2001"/>
<evidence type="ECO:0000256" key="2">
    <source>
        <dbReference type="ARBA" id="ARBA00023015"/>
    </source>
</evidence>
<dbReference type="GO" id="GO:0003677">
    <property type="term" value="F:DNA binding"/>
    <property type="evidence" value="ECO:0007669"/>
    <property type="project" value="InterPro"/>
</dbReference>
<dbReference type="InterPro" id="IPR014284">
    <property type="entry name" value="RNA_pol_sigma-70_dom"/>
</dbReference>
<dbReference type="Pfam" id="PF08281">
    <property type="entry name" value="Sigma70_r4_2"/>
    <property type="match status" value="1"/>
</dbReference>
<keyword evidence="2" id="KW-0805">Transcription regulation</keyword>
<keyword evidence="4" id="KW-0804">Transcription</keyword>
<comment type="similarity">
    <text evidence="1">Belongs to the sigma-70 factor family. ECF subfamily.</text>
</comment>
<gene>
    <name evidence="7" type="ORF">MalAC0309_2001</name>
</gene>
<dbReference type="InterPro" id="IPR036388">
    <property type="entry name" value="WH-like_DNA-bd_sf"/>
</dbReference>
<evidence type="ECO:0000259" key="5">
    <source>
        <dbReference type="Pfam" id="PF04542"/>
    </source>
</evidence>
<dbReference type="Proteomes" id="UP000218965">
    <property type="component" value="Chromosome"/>
</dbReference>
<name>A0A0U5BIC2_9MICO</name>
<dbReference type="SUPFAM" id="SSF88659">
    <property type="entry name" value="Sigma3 and sigma4 domains of RNA polymerase sigma factors"/>
    <property type="match status" value="1"/>
</dbReference>
<proteinExistence type="inferred from homology"/>
<feature type="domain" description="RNA polymerase sigma factor 70 region 4 type 2" evidence="6">
    <location>
        <begin position="118"/>
        <end position="170"/>
    </location>
</feature>
<reference evidence="8" key="1">
    <citation type="submission" date="2015-12" db="EMBL/GenBank/DDBJ databases">
        <authorList>
            <person name="Shamseldin A."/>
            <person name="Moawad H."/>
            <person name="Abd El-Rahim W.M."/>
            <person name="Sadowsky M.J."/>
        </authorList>
    </citation>
    <scope>NUCLEOTIDE SEQUENCE [LARGE SCALE GENOMIC DNA]</scope>
    <source>
        <strain evidence="8">JAM AC0309</strain>
    </source>
</reference>
<dbReference type="EMBL" id="AP017315">
    <property type="protein sequence ID" value="BAU32846.1"/>
    <property type="molecule type" value="Genomic_DNA"/>
</dbReference>